<dbReference type="SUPFAM" id="SSF51430">
    <property type="entry name" value="NAD(P)-linked oxidoreductase"/>
    <property type="match status" value="1"/>
</dbReference>
<gene>
    <name evidence="1" type="ORF">LJ655_09755</name>
</gene>
<keyword evidence="2" id="KW-1185">Reference proteome</keyword>
<sequence>MPLAEVLGAYQKLIEAGKVAVIGASDYCRARVGQALAVWRVHGLPGYRLLQPEYNLYDLSHCERDSGLVVLANHHCFASGFRPS</sequence>
<reference evidence="1 2" key="1">
    <citation type="submission" date="2021-11" db="EMBL/GenBank/DDBJ databases">
        <authorList>
            <person name="Oh E.-T."/>
            <person name="Kim S.-B."/>
        </authorList>
    </citation>
    <scope>NUCLEOTIDE SEQUENCE [LARGE SCALE GENOMIC DNA]</scope>
    <source>
        <strain evidence="1 2">MMS20-SJTN17</strain>
    </source>
</reference>
<proteinExistence type="predicted"/>
<dbReference type="Gene3D" id="3.20.20.100">
    <property type="entry name" value="NADP-dependent oxidoreductase domain"/>
    <property type="match status" value="1"/>
</dbReference>
<comment type="caution">
    <text evidence="1">The sequence shown here is derived from an EMBL/GenBank/DDBJ whole genome shotgun (WGS) entry which is preliminary data.</text>
</comment>
<dbReference type="EMBL" id="JAJITC010000004">
    <property type="protein sequence ID" value="MCC8402173.1"/>
    <property type="molecule type" value="Genomic_DNA"/>
</dbReference>
<evidence type="ECO:0000313" key="1">
    <source>
        <dbReference type="EMBL" id="MCC8402173.1"/>
    </source>
</evidence>
<dbReference type="Proteomes" id="UP001430614">
    <property type="component" value="Unassembled WGS sequence"/>
</dbReference>
<accession>A0ABS8KCH0</accession>
<organism evidence="1 2">
    <name type="scientific">Paraburkholderia translucens</name>
    <dbReference type="NCBI Taxonomy" id="2886945"/>
    <lineage>
        <taxon>Bacteria</taxon>
        <taxon>Pseudomonadati</taxon>
        <taxon>Pseudomonadota</taxon>
        <taxon>Betaproteobacteria</taxon>
        <taxon>Burkholderiales</taxon>
        <taxon>Burkholderiaceae</taxon>
        <taxon>Paraburkholderia</taxon>
    </lineage>
</organism>
<protein>
    <submittedName>
        <fullName evidence="1">Uncharacterized protein</fullName>
    </submittedName>
</protein>
<dbReference type="RefSeq" id="WP_230561029.1">
    <property type="nucleotide sequence ID" value="NZ_JAJITC010000004.1"/>
</dbReference>
<evidence type="ECO:0000313" key="2">
    <source>
        <dbReference type="Proteomes" id="UP001430614"/>
    </source>
</evidence>
<dbReference type="InterPro" id="IPR036812">
    <property type="entry name" value="NAD(P)_OxRdtase_dom_sf"/>
</dbReference>
<name>A0ABS8KCH0_9BURK</name>